<dbReference type="InterPro" id="IPR007588">
    <property type="entry name" value="Znf_FLYWCH"/>
</dbReference>
<dbReference type="GO" id="GO:0008270">
    <property type="term" value="F:zinc ion binding"/>
    <property type="evidence" value="ECO:0007669"/>
    <property type="project" value="UniProtKB-KW"/>
</dbReference>
<keyword evidence="2" id="KW-0863">Zinc-finger</keyword>
<evidence type="ECO:0000259" key="5">
    <source>
        <dbReference type="Pfam" id="PF04500"/>
    </source>
</evidence>
<organism evidence="6 7">
    <name type="scientific">Heterodera trifolii</name>
    <dbReference type="NCBI Taxonomy" id="157864"/>
    <lineage>
        <taxon>Eukaryota</taxon>
        <taxon>Metazoa</taxon>
        <taxon>Ecdysozoa</taxon>
        <taxon>Nematoda</taxon>
        <taxon>Chromadorea</taxon>
        <taxon>Rhabditida</taxon>
        <taxon>Tylenchina</taxon>
        <taxon>Tylenchomorpha</taxon>
        <taxon>Tylenchoidea</taxon>
        <taxon>Heteroderidae</taxon>
        <taxon>Heteroderinae</taxon>
        <taxon>Heterodera</taxon>
    </lineage>
</organism>
<dbReference type="Gene3D" id="2.20.25.240">
    <property type="match status" value="1"/>
</dbReference>
<feature type="region of interest" description="Disordered" evidence="4">
    <location>
        <begin position="49"/>
        <end position="69"/>
    </location>
</feature>
<keyword evidence="3" id="KW-0862">Zinc</keyword>
<reference evidence="6 7" key="1">
    <citation type="submission" date="2024-10" db="EMBL/GenBank/DDBJ databases">
        <authorList>
            <person name="Kim D."/>
        </authorList>
    </citation>
    <scope>NUCLEOTIDE SEQUENCE [LARGE SCALE GENOMIC DNA]</scope>
    <source>
        <strain evidence="6">BH-2024</strain>
    </source>
</reference>
<protein>
    <recommendedName>
        <fullName evidence="5">FLYWCH-type domain-containing protein</fullName>
    </recommendedName>
</protein>
<sequence>MLYEGHMYYKIREGRNGQVYWQCVRFRSGGCKGKAQMVNGIVTVTDPHNHPPNNHPPAEECKTQNAATHKKRWTIRNQRIEHGISLKMALISHPPNCYL</sequence>
<evidence type="ECO:0000313" key="7">
    <source>
        <dbReference type="Proteomes" id="UP001620626"/>
    </source>
</evidence>
<accession>A0ABD2LQU3</accession>
<dbReference type="Proteomes" id="UP001620626">
    <property type="component" value="Unassembled WGS sequence"/>
</dbReference>
<feature type="domain" description="FLYWCH-type" evidence="5">
    <location>
        <begin position="2"/>
        <end position="50"/>
    </location>
</feature>
<evidence type="ECO:0000256" key="4">
    <source>
        <dbReference type="SAM" id="MobiDB-lite"/>
    </source>
</evidence>
<keyword evidence="7" id="KW-1185">Reference proteome</keyword>
<proteinExistence type="predicted"/>
<gene>
    <name evidence="6" type="ORF">niasHT_000742</name>
</gene>
<comment type="caution">
    <text evidence="6">The sequence shown here is derived from an EMBL/GenBank/DDBJ whole genome shotgun (WGS) entry which is preliminary data.</text>
</comment>
<evidence type="ECO:0000256" key="3">
    <source>
        <dbReference type="ARBA" id="ARBA00022833"/>
    </source>
</evidence>
<evidence type="ECO:0000256" key="2">
    <source>
        <dbReference type="ARBA" id="ARBA00022771"/>
    </source>
</evidence>
<keyword evidence="1" id="KW-0479">Metal-binding</keyword>
<name>A0ABD2LQU3_9BILA</name>
<dbReference type="AlphaFoldDB" id="A0ABD2LQU3"/>
<evidence type="ECO:0000313" key="6">
    <source>
        <dbReference type="EMBL" id="KAL3116664.1"/>
    </source>
</evidence>
<evidence type="ECO:0000256" key="1">
    <source>
        <dbReference type="ARBA" id="ARBA00022723"/>
    </source>
</evidence>
<dbReference type="EMBL" id="JBICBT010000354">
    <property type="protein sequence ID" value="KAL3116664.1"/>
    <property type="molecule type" value="Genomic_DNA"/>
</dbReference>
<dbReference type="Pfam" id="PF04500">
    <property type="entry name" value="FLYWCH"/>
    <property type="match status" value="1"/>
</dbReference>